<dbReference type="Proteomes" id="UP000282926">
    <property type="component" value="Unassembled WGS sequence"/>
</dbReference>
<proteinExistence type="predicted"/>
<keyword evidence="2" id="KW-0812">Transmembrane</keyword>
<feature type="compositionally biased region" description="Low complexity" evidence="1">
    <location>
        <begin position="198"/>
        <end position="225"/>
    </location>
</feature>
<dbReference type="InterPro" id="IPR059113">
    <property type="entry name" value="Znf_ribbon"/>
</dbReference>
<feature type="transmembrane region" description="Helical" evidence="2">
    <location>
        <begin position="261"/>
        <end position="282"/>
    </location>
</feature>
<evidence type="ECO:0000259" key="3">
    <source>
        <dbReference type="Pfam" id="PF13248"/>
    </source>
</evidence>
<accession>A0ABY0CSB2</accession>
<sequence length="286" mass="29738">MNTCPNCGKEVDDNARHCGHCGHKLQIDQKKTMLGMAAIDPHELQKRIAEARPAQKGEERVSEKAGPQSSESAGPDPEMALTEVMEPVRFPRPEDAHARAEASVASDDAQPEGEQDDIAIGPTEAMPALTLPTPASDGPEERADGEDQLPHQPTGPMEALPTVAPADERGEWDASSLPDPLAATELEMSPVDLSKTGPTSTPAAEPESESAPGAPQAAPGDAPEASTDAPVVTPTPAQGLAAQLPDNLAQLAGDPENKKRLILFVGAVVVVLLGCCILSVVLSSMV</sequence>
<evidence type="ECO:0000256" key="1">
    <source>
        <dbReference type="SAM" id="MobiDB-lite"/>
    </source>
</evidence>
<evidence type="ECO:0000313" key="4">
    <source>
        <dbReference type="EMBL" id="RVU43637.1"/>
    </source>
</evidence>
<reference evidence="4 5" key="1">
    <citation type="submission" date="2019-01" db="EMBL/GenBank/DDBJ databases">
        <title>Lujinxingia litoralis gen. nov., sp. nov. and Lujinxingia sediminis gen. nov., sp. nov., new members in the order Bradymonadales, isolated from coastal sediment.</title>
        <authorList>
            <person name="Li C.-M."/>
        </authorList>
    </citation>
    <scope>NUCLEOTIDE SEQUENCE [LARGE SCALE GENOMIC DNA]</scope>
    <source>
        <strain evidence="4 5">SEH01</strain>
    </source>
</reference>
<gene>
    <name evidence="4" type="ORF">EA187_12485</name>
</gene>
<keyword evidence="2" id="KW-1133">Transmembrane helix</keyword>
<feature type="domain" description="Putative zinc-ribbon" evidence="3">
    <location>
        <begin position="1"/>
        <end position="25"/>
    </location>
</feature>
<evidence type="ECO:0000313" key="5">
    <source>
        <dbReference type="Proteomes" id="UP000282926"/>
    </source>
</evidence>
<feature type="region of interest" description="Disordered" evidence="1">
    <location>
        <begin position="44"/>
        <end position="238"/>
    </location>
</feature>
<feature type="compositionally biased region" description="Basic and acidic residues" evidence="1">
    <location>
        <begin position="89"/>
        <end position="100"/>
    </location>
</feature>
<feature type="compositionally biased region" description="Basic and acidic residues" evidence="1">
    <location>
        <begin position="44"/>
        <end position="63"/>
    </location>
</feature>
<keyword evidence="5" id="KW-1185">Reference proteome</keyword>
<comment type="caution">
    <text evidence="4">The sequence shown here is derived from an EMBL/GenBank/DDBJ whole genome shotgun (WGS) entry which is preliminary data.</text>
</comment>
<dbReference type="EMBL" id="SADD01000006">
    <property type="protein sequence ID" value="RVU43637.1"/>
    <property type="molecule type" value="Genomic_DNA"/>
</dbReference>
<protein>
    <submittedName>
        <fullName evidence="4">Zinc ribbon domain-containing protein</fullName>
    </submittedName>
</protein>
<name>A0ABY0CSB2_9DELT</name>
<keyword evidence="2" id="KW-0472">Membrane</keyword>
<dbReference type="Pfam" id="PF13248">
    <property type="entry name" value="Zn_ribbon_3"/>
    <property type="match status" value="1"/>
</dbReference>
<organism evidence="4 5">
    <name type="scientific">Lujinxingia sediminis</name>
    <dbReference type="NCBI Taxonomy" id="2480984"/>
    <lineage>
        <taxon>Bacteria</taxon>
        <taxon>Deltaproteobacteria</taxon>
        <taxon>Bradymonadales</taxon>
        <taxon>Lujinxingiaceae</taxon>
        <taxon>Lujinxingia</taxon>
    </lineage>
</organism>
<evidence type="ECO:0000256" key="2">
    <source>
        <dbReference type="SAM" id="Phobius"/>
    </source>
</evidence>
<dbReference type="RefSeq" id="WP_115604896.1">
    <property type="nucleotide sequence ID" value="NZ_SADD01000006.1"/>
</dbReference>